<protein>
    <submittedName>
        <fullName evidence="8">2Fe-2S iron-sulfur cluster binding domain-containing protein</fullName>
    </submittedName>
</protein>
<evidence type="ECO:0000256" key="3">
    <source>
        <dbReference type="ARBA" id="ARBA00022723"/>
    </source>
</evidence>
<sequence length="107" mass="11300">MPEITFVQPDGRRVKLAVRAGDSAMLAALRSQVRGIIGECGGSMACATCHVYVDDAWLGRIAPVSPAEDEMLGATAAPRRANSRLACQIEMSDSLDGIVLEVAEAQL</sequence>
<dbReference type="PRINTS" id="PR00355">
    <property type="entry name" value="ADRENODOXIN"/>
</dbReference>
<dbReference type="Pfam" id="PF00111">
    <property type="entry name" value="Fer2"/>
    <property type="match status" value="1"/>
</dbReference>
<evidence type="ECO:0000259" key="7">
    <source>
        <dbReference type="PROSITE" id="PS51085"/>
    </source>
</evidence>
<comment type="similarity">
    <text evidence="1">Belongs to the adrenodoxin/putidaredoxin family.</text>
</comment>
<keyword evidence="4" id="KW-0408">Iron</keyword>
<evidence type="ECO:0000313" key="9">
    <source>
        <dbReference type="Proteomes" id="UP000298781"/>
    </source>
</evidence>
<dbReference type="RefSeq" id="WP_136963254.1">
    <property type="nucleotide sequence ID" value="NZ_CP039690.1"/>
</dbReference>
<keyword evidence="3" id="KW-0479">Metal-binding</keyword>
<dbReference type="InterPro" id="IPR001041">
    <property type="entry name" value="2Fe-2S_ferredoxin-type"/>
</dbReference>
<evidence type="ECO:0000256" key="5">
    <source>
        <dbReference type="ARBA" id="ARBA00023014"/>
    </source>
</evidence>
<dbReference type="KEGG" id="pstg:E8M01_28535"/>
<dbReference type="OrthoDB" id="9799640at2"/>
<evidence type="ECO:0000256" key="6">
    <source>
        <dbReference type="ARBA" id="ARBA00034078"/>
    </source>
</evidence>
<dbReference type="GO" id="GO:0046872">
    <property type="term" value="F:metal ion binding"/>
    <property type="evidence" value="ECO:0007669"/>
    <property type="project" value="UniProtKB-KW"/>
</dbReference>
<dbReference type="PROSITE" id="PS51085">
    <property type="entry name" value="2FE2S_FER_2"/>
    <property type="match status" value="1"/>
</dbReference>
<keyword evidence="5" id="KW-0411">Iron-sulfur</keyword>
<evidence type="ECO:0000256" key="2">
    <source>
        <dbReference type="ARBA" id="ARBA00022714"/>
    </source>
</evidence>
<dbReference type="PROSITE" id="PS00814">
    <property type="entry name" value="ADX"/>
    <property type="match status" value="1"/>
</dbReference>
<dbReference type="GO" id="GO:0051537">
    <property type="term" value="F:2 iron, 2 sulfur cluster binding"/>
    <property type="evidence" value="ECO:0007669"/>
    <property type="project" value="UniProtKB-KW"/>
</dbReference>
<dbReference type="SUPFAM" id="SSF54292">
    <property type="entry name" value="2Fe-2S ferredoxin-like"/>
    <property type="match status" value="1"/>
</dbReference>
<dbReference type="GO" id="GO:0009055">
    <property type="term" value="F:electron transfer activity"/>
    <property type="evidence" value="ECO:0007669"/>
    <property type="project" value="TreeGrafter"/>
</dbReference>
<dbReference type="InterPro" id="IPR018298">
    <property type="entry name" value="Adrenodoxin_Fe-S_BS"/>
</dbReference>
<dbReference type="InterPro" id="IPR036010">
    <property type="entry name" value="2Fe-2S_ferredoxin-like_sf"/>
</dbReference>
<organism evidence="8 9">
    <name type="scientific">Phreatobacter stygius</name>
    <dbReference type="NCBI Taxonomy" id="1940610"/>
    <lineage>
        <taxon>Bacteria</taxon>
        <taxon>Pseudomonadati</taxon>
        <taxon>Pseudomonadota</taxon>
        <taxon>Alphaproteobacteria</taxon>
        <taxon>Hyphomicrobiales</taxon>
        <taxon>Phreatobacteraceae</taxon>
        <taxon>Phreatobacter</taxon>
    </lineage>
</organism>
<gene>
    <name evidence="8" type="ORF">E8M01_28535</name>
</gene>
<evidence type="ECO:0000313" key="8">
    <source>
        <dbReference type="EMBL" id="QCI67827.1"/>
    </source>
</evidence>
<comment type="cofactor">
    <cofactor evidence="6">
        <name>[2Fe-2S] cluster</name>
        <dbReference type="ChEBI" id="CHEBI:190135"/>
    </cofactor>
</comment>
<dbReference type="Gene3D" id="3.10.20.30">
    <property type="match status" value="1"/>
</dbReference>
<name>A0A4D7BJD5_9HYPH</name>
<dbReference type="AlphaFoldDB" id="A0A4D7BJD5"/>
<keyword evidence="9" id="KW-1185">Reference proteome</keyword>
<proteinExistence type="inferred from homology"/>
<dbReference type="InterPro" id="IPR001055">
    <property type="entry name" value="Adrenodoxin-like"/>
</dbReference>
<dbReference type="Proteomes" id="UP000298781">
    <property type="component" value="Chromosome"/>
</dbReference>
<dbReference type="CDD" id="cd00207">
    <property type="entry name" value="fer2"/>
    <property type="match status" value="1"/>
</dbReference>
<evidence type="ECO:0000256" key="4">
    <source>
        <dbReference type="ARBA" id="ARBA00023004"/>
    </source>
</evidence>
<keyword evidence="2" id="KW-0001">2Fe-2S</keyword>
<dbReference type="EMBL" id="CP039690">
    <property type="protein sequence ID" value="QCI67827.1"/>
    <property type="molecule type" value="Genomic_DNA"/>
</dbReference>
<dbReference type="InterPro" id="IPR012675">
    <property type="entry name" value="Beta-grasp_dom_sf"/>
</dbReference>
<dbReference type="PANTHER" id="PTHR23426">
    <property type="entry name" value="FERREDOXIN/ADRENODOXIN"/>
    <property type="match status" value="1"/>
</dbReference>
<feature type="domain" description="2Fe-2S ferredoxin-type" evidence="7">
    <location>
        <begin position="2"/>
        <end position="106"/>
    </location>
</feature>
<accession>A0A4D7BJD5</accession>
<reference evidence="8 9" key="1">
    <citation type="submission" date="2019-04" db="EMBL/GenBank/DDBJ databases">
        <title>Phreatobacter aquaticus sp. nov.</title>
        <authorList>
            <person name="Choi A."/>
        </authorList>
    </citation>
    <scope>NUCLEOTIDE SEQUENCE [LARGE SCALE GENOMIC DNA]</scope>
    <source>
        <strain evidence="8 9">KCTC 52518</strain>
    </source>
</reference>
<dbReference type="GO" id="GO:0140647">
    <property type="term" value="P:P450-containing electron transport chain"/>
    <property type="evidence" value="ECO:0007669"/>
    <property type="project" value="InterPro"/>
</dbReference>
<dbReference type="PANTHER" id="PTHR23426:SF65">
    <property type="entry name" value="FERREDOXIN-2, MITOCHONDRIAL"/>
    <property type="match status" value="1"/>
</dbReference>
<evidence type="ECO:0000256" key="1">
    <source>
        <dbReference type="ARBA" id="ARBA00010914"/>
    </source>
</evidence>
<dbReference type="GO" id="GO:0005829">
    <property type="term" value="C:cytosol"/>
    <property type="evidence" value="ECO:0007669"/>
    <property type="project" value="TreeGrafter"/>
</dbReference>